<sequence>MDATSSRFLARLLPMVTAAQLAAAASATTYVAAALVEQGIDAQPVGRVVPEAFAGVASDGRPLSSLLVLPLAAVKMLSARGTPVPQAMAAGLFQLERIVTTQVLDAGRVAEGVAVAATPRVGYVRMLVPPSCSRCAVLAGRFYEWNAGFARHPLCDCIHVPSTEAAGRDLTTDPRAYFDSLSPEEQDRIFTKAGAQAIRDGASISQVVNARRGMRTASVFGRDALVTLEGTTRRGLFGREMAREGRTFRGQRVQVPRLMPEQIYRDARSREDAIRLLRRFGYIT</sequence>
<gene>
    <name evidence="2" type="ORF">DIU77_016375</name>
</gene>
<evidence type="ECO:0008006" key="4">
    <source>
        <dbReference type="Google" id="ProtNLM"/>
    </source>
</evidence>
<dbReference type="EMBL" id="QGUI02000282">
    <property type="protein sequence ID" value="MFO7193821.1"/>
    <property type="molecule type" value="Genomic_DNA"/>
</dbReference>
<name>A0ABD6FKD8_9PSEU</name>
<feature type="chain" id="PRO_5044795294" description="Recombinase domain-containing protein" evidence="1">
    <location>
        <begin position="34"/>
        <end position="284"/>
    </location>
</feature>
<dbReference type="AlphaFoldDB" id="A0ABD6FKD8"/>
<dbReference type="Proteomes" id="UP000249324">
    <property type="component" value="Unassembled WGS sequence"/>
</dbReference>
<protein>
    <recommendedName>
        <fullName evidence="4">Recombinase domain-containing protein</fullName>
    </recommendedName>
</protein>
<comment type="caution">
    <text evidence="2">The sequence shown here is derived from an EMBL/GenBank/DDBJ whole genome shotgun (WGS) entry which is preliminary data.</text>
</comment>
<proteinExistence type="predicted"/>
<feature type="signal peptide" evidence="1">
    <location>
        <begin position="1"/>
        <end position="33"/>
    </location>
</feature>
<organism evidence="2 3">
    <name type="scientific">Thermocrispum agreste</name>
    <dbReference type="NCBI Taxonomy" id="37925"/>
    <lineage>
        <taxon>Bacteria</taxon>
        <taxon>Bacillati</taxon>
        <taxon>Actinomycetota</taxon>
        <taxon>Actinomycetes</taxon>
        <taxon>Pseudonocardiales</taxon>
        <taxon>Pseudonocardiaceae</taxon>
        <taxon>Thermocrispum</taxon>
    </lineage>
</organism>
<evidence type="ECO:0000313" key="3">
    <source>
        <dbReference type="Proteomes" id="UP000249324"/>
    </source>
</evidence>
<evidence type="ECO:0000256" key="1">
    <source>
        <dbReference type="SAM" id="SignalP"/>
    </source>
</evidence>
<accession>A0ABD6FKD8</accession>
<keyword evidence="1" id="KW-0732">Signal</keyword>
<reference evidence="2 3" key="1">
    <citation type="journal article" date="2021" name="BMC Genomics">
        <title>Genome-resolved metagenome and metatranscriptome analyses of thermophilic composting reveal key bacterial players and their metabolic interactions.</title>
        <authorList>
            <person name="Braga L.P.P."/>
            <person name="Pereira R.V."/>
            <person name="Martins L.F."/>
            <person name="Moura L.M.S."/>
            <person name="Sanchez F.B."/>
            <person name="Patane J.S.L."/>
            <person name="da Silva A.M."/>
            <person name="Setubal J.C."/>
        </authorList>
    </citation>
    <scope>NUCLEOTIDE SEQUENCE [LARGE SCALE GENOMIC DNA]</scope>
    <source>
        <strain evidence="2">ZC4RG45</strain>
    </source>
</reference>
<evidence type="ECO:0000313" key="2">
    <source>
        <dbReference type="EMBL" id="MFO7193821.1"/>
    </source>
</evidence>